<dbReference type="PROSITE" id="PS51257">
    <property type="entry name" value="PROKAR_LIPOPROTEIN"/>
    <property type="match status" value="1"/>
</dbReference>
<proteinExistence type="predicted"/>
<protein>
    <recommendedName>
        <fullName evidence="3">DUF5074 domain-containing protein</fullName>
    </recommendedName>
</protein>
<dbReference type="SUPFAM" id="SSF50998">
    <property type="entry name" value="Quinoprotein alcohol dehydrogenase-like"/>
    <property type="match status" value="1"/>
</dbReference>
<keyword evidence="2" id="KW-1185">Reference proteome</keyword>
<dbReference type="RefSeq" id="WP_240832011.1">
    <property type="nucleotide sequence ID" value="NZ_JAKWBL010000004.1"/>
</dbReference>
<dbReference type="InterPro" id="IPR011047">
    <property type="entry name" value="Quinoprotein_ADH-like_sf"/>
</dbReference>
<dbReference type="EMBL" id="JAKWBL010000004">
    <property type="protein sequence ID" value="MCH5599993.1"/>
    <property type="molecule type" value="Genomic_DNA"/>
</dbReference>
<comment type="caution">
    <text evidence="1">The sequence shown here is derived from an EMBL/GenBank/DDBJ whole genome shotgun (WGS) entry which is preliminary data.</text>
</comment>
<reference evidence="1 2" key="1">
    <citation type="submission" date="2022-02" db="EMBL/GenBank/DDBJ databases">
        <authorList>
            <person name="Min J."/>
        </authorList>
    </citation>
    <scope>NUCLEOTIDE SEQUENCE [LARGE SCALE GENOMIC DNA]</scope>
    <source>
        <strain evidence="1 2">GR10-1</strain>
    </source>
</reference>
<name>A0ABS9SNL9_9BACT</name>
<sequence length="287" mass="31023">MYNKQLSKLIAIITIATFLLSCSKDDVTEIGGPDPVDPAAPYANGFFIITEGSYGQTSGTIQFYAYGADTVVTKVYEKENPEKTIANAAKTSTLQFASVYDNKLYLTSKLNGPVIKLDAETLKEEGRYNQETSNWRSLIGTKTNEGLLSASDGVYAINLGTLTPQYKLTSVSAVNTGDMLHAGDYIYILQSNGAKIISANNYSFVKSFSNINRGFAATPNGKVWASTGSRLIAIDKNLDTSGVALPASIGSFGLDAPTRLTASKKRMLCFIIRALTFINMLMAIRSH</sequence>
<dbReference type="Gene3D" id="2.130.10.10">
    <property type="entry name" value="YVTN repeat-like/Quinoprotein amine dehydrogenase"/>
    <property type="match status" value="1"/>
</dbReference>
<evidence type="ECO:0000313" key="1">
    <source>
        <dbReference type="EMBL" id="MCH5599993.1"/>
    </source>
</evidence>
<dbReference type="Pfam" id="PF16819">
    <property type="entry name" value="DUF5074"/>
    <property type="match status" value="1"/>
</dbReference>
<evidence type="ECO:0008006" key="3">
    <source>
        <dbReference type="Google" id="ProtNLM"/>
    </source>
</evidence>
<organism evidence="1 2">
    <name type="scientific">Niabella ginsengisoli</name>
    <dbReference type="NCBI Taxonomy" id="522298"/>
    <lineage>
        <taxon>Bacteria</taxon>
        <taxon>Pseudomonadati</taxon>
        <taxon>Bacteroidota</taxon>
        <taxon>Chitinophagia</taxon>
        <taxon>Chitinophagales</taxon>
        <taxon>Chitinophagaceae</taxon>
        <taxon>Niabella</taxon>
    </lineage>
</organism>
<dbReference type="Proteomes" id="UP001202248">
    <property type="component" value="Unassembled WGS sequence"/>
</dbReference>
<evidence type="ECO:0000313" key="2">
    <source>
        <dbReference type="Proteomes" id="UP001202248"/>
    </source>
</evidence>
<accession>A0ABS9SNL9</accession>
<gene>
    <name evidence="1" type="ORF">MKP09_19790</name>
</gene>
<dbReference type="InterPro" id="IPR031815">
    <property type="entry name" value="DUF5074"/>
</dbReference>
<dbReference type="InterPro" id="IPR015943">
    <property type="entry name" value="WD40/YVTN_repeat-like_dom_sf"/>
</dbReference>